<dbReference type="PATRIC" id="fig|1056807.3.peg.2361"/>
<comment type="caution">
    <text evidence="1">The sequence shown here is derived from an EMBL/GenBank/DDBJ whole genome shotgun (WGS) entry which is preliminary data.</text>
</comment>
<evidence type="ECO:0000313" key="1">
    <source>
        <dbReference type="EMBL" id="KIC06054.1"/>
    </source>
</evidence>
<accession>A0A0C1E2R8</accession>
<organism evidence="1 2">
    <name type="scientific">Morococcus cerebrosus</name>
    <dbReference type="NCBI Taxonomy" id="1056807"/>
    <lineage>
        <taxon>Bacteria</taxon>
        <taxon>Pseudomonadati</taxon>
        <taxon>Pseudomonadota</taxon>
        <taxon>Betaproteobacteria</taxon>
        <taxon>Neisseriales</taxon>
        <taxon>Neisseriaceae</taxon>
        <taxon>Morococcus</taxon>
    </lineage>
</organism>
<name>A0A0C1E2R8_9NEIS</name>
<evidence type="ECO:0000313" key="2">
    <source>
        <dbReference type="Proteomes" id="UP000031390"/>
    </source>
</evidence>
<proteinExistence type="predicted"/>
<gene>
    <name evidence="1" type="ORF">MCC93_24600</name>
</gene>
<reference evidence="1 2" key="1">
    <citation type="submission" date="2014-12" db="EMBL/GenBank/DDBJ databases">
        <title>Genome sequence of Morococcus cerebrosus.</title>
        <authorList>
            <person name="Shin S.-K."/>
            <person name="Yi H."/>
        </authorList>
    </citation>
    <scope>NUCLEOTIDE SEQUENCE [LARGE SCALE GENOMIC DNA]</scope>
    <source>
        <strain evidence="1 2">CIP 81.93</strain>
    </source>
</reference>
<dbReference type="Proteomes" id="UP000031390">
    <property type="component" value="Unassembled WGS sequence"/>
</dbReference>
<dbReference type="EMBL" id="JUFZ01000120">
    <property type="protein sequence ID" value="KIC06054.1"/>
    <property type="molecule type" value="Genomic_DNA"/>
</dbReference>
<sequence length="44" mass="5077">MRRFLSSENMVLYCFRNLGGICSGKFIGSSEIIYNTFLLMITHL</sequence>
<protein>
    <submittedName>
        <fullName evidence="1">Uncharacterized protein</fullName>
    </submittedName>
</protein>
<dbReference type="AlphaFoldDB" id="A0A0C1E2R8"/>